<reference evidence="3" key="1">
    <citation type="submission" date="2016-10" db="EMBL/GenBank/DDBJ databases">
        <authorList>
            <person name="Varghese N."/>
            <person name="Submissions S."/>
        </authorList>
    </citation>
    <scope>NUCLEOTIDE SEQUENCE [LARGE SCALE GENOMIC DNA]</scope>
    <source>
        <strain evidence="3">DSM 1551</strain>
    </source>
</reference>
<evidence type="ECO:0000256" key="1">
    <source>
        <dbReference type="SAM" id="Phobius"/>
    </source>
</evidence>
<sequence>MLKLLKYEIVQSYRQYLLTFAIFLILCIMTPWVPDFISGILASLLVFAFIGISIAINVNVILNFNRSMYKRPGYLTLTLPVSTNKLLAVKYLGSLIWVFIGYLVLAIGIVILSLLVGGVDFKDILEGGNILINILGENVDEFILQIINYLAGISTMILSFFFVITLTKTKYIPKYKTALGIGIYFLGLVLIAKIISLLPIGNFISNLTFIQITICEILFNCLFAGVFYFLTIYLIDHKIEVE</sequence>
<dbReference type="GeneID" id="78288858"/>
<feature type="transmembrane region" description="Helical" evidence="1">
    <location>
        <begin position="210"/>
        <end position="235"/>
    </location>
</feature>
<evidence type="ECO:0000313" key="3">
    <source>
        <dbReference type="Proteomes" id="UP000198558"/>
    </source>
</evidence>
<feature type="transmembrane region" description="Helical" evidence="1">
    <location>
        <begin position="178"/>
        <end position="198"/>
    </location>
</feature>
<gene>
    <name evidence="2" type="ORF">SAMN04489758_1259</name>
</gene>
<organism evidence="2 3">
    <name type="scientific">Thomasclavelia cocleata</name>
    <dbReference type="NCBI Taxonomy" id="69824"/>
    <lineage>
        <taxon>Bacteria</taxon>
        <taxon>Bacillati</taxon>
        <taxon>Bacillota</taxon>
        <taxon>Erysipelotrichia</taxon>
        <taxon>Erysipelotrichales</taxon>
        <taxon>Coprobacillaceae</taxon>
        <taxon>Thomasclavelia</taxon>
    </lineage>
</organism>
<evidence type="ECO:0008006" key="4">
    <source>
        <dbReference type="Google" id="ProtNLM"/>
    </source>
</evidence>
<dbReference type="OrthoDB" id="9816138at2"/>
<feature type="transmembrane region" description="Helical" evidence="1">
    <location>
        <begin position="95"/>
        <end position="116"/>
    </location>
</feature>
<feature type="transmembrane region" description="Helical" evidence="1">
    <location>
        <begin position="16"/>
        <end position="34"/>
    </location>
</feature>
<protein>
    <recommendedName>
        <fullName evidence="4">ABC-2 family transporter protein</fullName>
    </recommendedName>
</protein>
<feature type="transmembrane region" description="Helical" evidence="1">
    <location>
        <begin position="40"/>
        <end position="62"/>
    </location>
</feature>
<dbReference type="RefSeq" id="WP_092354833.1">
    <property type="nucleotide sequence ID" value="NZ_FOIN01000025.1"/>
</dbReference>
<feature type="transmembrane region" description="Helical" evidence="1">
    <location>
        <begin position="146"/>
        <end position="166"/>
    </location>
</feature>
<name>A0A1I0G340_9FIRM</name>
<keyword evidence="1" id="KW-1133">Transmembrane helix</keyword>
<dbReference type="AlphaFoldDB" id="A0A1I0G340"/>
<proteinExistence type="predicted"/>
<dbReference type="EMBL" id="FOIN01000025">
    <property type="protein sequence ID" value="SET65252.1"/>
    <property type="molecule type" value="Genomic_DNA"/>
</dbReference>
<keyword evidence="1" id="KW-0472">Membrane</keyword>
<keyword evidence="1" id="KW-0812">Transmembrane</keyword>
<evidence type="ECO:0000313" key="2">
    <source>
        <dbReference type="EMBL" id="SET65252.1"/>
    </source>
</evidence>
<accession>A0A1I0G340</accession>
<dbReference type="Proteomes" id="UP000198558">
    <property type="component" value="Unassembled WGS sequence"/>
</dbReference>
<keyword evidence="3" id="KW-1185">Reference proteome</keyword>